<dbReference type="EMBL" id="JJMM01000014">
    <property type="protein sequence ID" value="KDR94628.1"/>
    <property type="molecule type" value="Genomic_DNA"/>
</dbReference>
<dbReference type="OrthoDB" id="2339428at2"/>
<keyword evidence="4" id="KW-1185">Reference proteome</keyword>
<accession>A0A069RD06</accession>
<dbReference type="eggNOG" id="COG5298">
    <property type="taxonomic scope" value="Bacteria"/>
</dbReference>
<dbReference type="GO" id="GO:0005975">
    <property type="term" value="P:carbohydrate metabolic process"/>
    <property type="evidence" value="ECO:0007669"/>
    <property type="project" value="InterPro"/>
</dbReference>
<name>A0A069RD06_PEPLI</name>
<dbReference type="SUPFAM" id="SSF88713">
    <property type="entry name" value="Glycoside hydrolase/deacetylase"/>
    <property type="match status" value="1"/>
</dbReference>
<comment type="caution">
    <text evidence="3">The sequence shown here is derived from an EMBL/GenBank/DDBJ whole genome shotgun (WGS) entry which is preliminary data.</text>
</comment>
<organism evidence="3 4">
    <name type="scientific">Peptoclostridium litorale DSM 5388</name>
    <dbReference type="NCBI Taxonomy" id="1121324"/>
    <lineage>
        <taxon>Bacteria</taxon>
        <taxon>Bacillati</taxon>
        <taxon>Bacillota</taxon>
        <taxon>Clostridia</taxon>
        <taxon>Peptostreptococcales</taxon>
        <taxon>Peptoclostridiaceae</taxon>
        <taxon>Peptoclostridium</taxon>
    </lineage>
</organism>
<dbReference type="STRING" id="1121324.CLIT_14c00890"/>
<evidence type="ECO:0000313" key="3">
    <source>
        <dbReference type="EMBL" id="KDR94628.1"/>
    </source>
</evidence>
<dbReference type="InterPro" id="IPR011330">
    <property type="entry name" value="Glyco_hydro/deAcase_b/a-brl"/>
</dbReference>
<dbReference type="AlphaFoldDB" id="A0A069RD06"/>
<evidence type="ECO:0000256" key="1">
    <source>
        <dbReference type="SAM" id="Phobius"/>
    </source>
</evidence>
<gene>
    <name evidence="3" type="ORF">CLIT_14c00890</name>
</gene>
<feature type="signal peptide" evidence="2">
    <location>
        <begin position="1"/>
        <end position="22"/>
    </location>
</feature>
<keyword evidence="1" id="KW-0472">Membrane</keyword>
<sequence>MYKRIAVLVVIFSMAIQSSVFAYEGIGPEEKKSVLIVYDSRFYYGYSSDMVESLKGLLAHFKIKAQSTPQEEYEPGMCSGYDYIFVLGIEGGVSDESVIADLKNTKTAVVWLGKGVGGFLRGGDVGIDYSGVSTDFVQVIYGSGMGEKGTAKGAKGFAIGPGREFTVVEPSEESAVYAYLDDGGAKVPFAVKEGDFWHIARFENEGILFYIVADILHDILGETDFEQSQVYIRIEDVHPKRSVKNLKAAADYLYERDIPFMIALIPAYVDPGSGNMVTMDDMPEFADAIRYMQDRGGSVVLHGYTHQGFERETSGEGFEFWNGIEDAPLDEDMEAYVFDKVSAGLSSCIRNGIYPLGFESPHYAMDIRGYREIKKYFSTYVGQVQENDIRFGTTKYPYRIYDTGRVNKLLPENLGYVDPENPFALDEIFENYDNVDVVRGSMKGVFFHPYLETAYLEGVVEGLKRRGAAFYDMKKEEHWVSCAGISIRTKGAGIVLDIEKGQGAGYEDCFTEDGQDWITCTGTNVMKKDGTHIKYIKPGDRSRPEASISNRISIINDILIVVISVFCVIFIVIFTISKRKSRKNLFK</sequence>
<protein>
    <submittedName>
        <fullName evidence="3">Transcription factor domain-containing protein</fullName>
    </submittedName>
</protein>
<keyword evidence="1" id="KW-0812">Transmembrane</keyword>
<feature type="chain" id="PRO_5010292120" evidence="2">
    <location>
        <begin position="23"/>
        <end position="587"/>
    </location>
</feature>
<dbReference type="Proteomes" id="UP000027946">
    <property type="component" value="Unassembled WGS sequence"/>
</dbReference>
<evidence type="ECO:0000313" key="4">
    <source>
        <dbReference type="Proteomes" id="UP000027946"/>
    </source>
</evidence>
<dbReference type="Pfam" id="PF10096">
    <property type="entry name" value="DUF2334"/>
    <property type="match status" value="1"/>
</dbReference>
<reference evidence="3 4" key="1">
    <citation type="submission" date="2014-03" db="EMBL/GenBank/DDBJ databases">
        <title>Genome sequence of Clostridium litorale W6, DSM 5388.</title>
        <authorList>
            <person name="Poehlein A."/>
            <person name="Jagirdar A."/>
            <person name="Khonsari B."/>
            <person name="Chibani C.M."/>
            <person name="Gutierrez Gutierrez D.A."/>
            <person name="Davydova E."/>
            <person name="Alghaithi H.S."/>
            <person name="Nair K.P."/>
            <person name="Dhamotharan K."/>
            <person name="Chandran L."/>
            <person name="G W."/>
            <person name="Daniel R."/>
        </authorList>
    </citation>
    <scope>NUCLEOTIDE SEQUENCE [LARGE SCALE GENOMIC DNA]</scope>
    <source>
        <strain evidence="3 4">W6</strain>
    </source>
</reference>
<dbReference type="RefSeq" id="WP_038266502.1">
    <property type="nucleotide sequence ID" value="NZ_FSRH01000015.1"/>
</dbReference>
<dbReference type="InterPro" id="IPR018763">
    <property type="entry name" value="DUF2334"/>
</dbReference>
<feature type="transmembrane region" description="Helical" evidence="1">
    <location>
        <begin position="558"/>
        <end position="577"/>
    </location>
</feature>
<dbReference type="CDD" id="cd10923">
    <property type="entry name" value="CE4_COG5298"/>
    <property type="match status" value="1"/>
</dbReference>
<proteinExistence type="predicted"/>
<keyword evidence="2" id="KW-0732">Signal</keyword>
<evidence type="ECO:0000256" key="2">
    <source>
        <dbReference type="SAM" id="SignalP"/>
    </source>
</evidence>
<keyword evidence="1" id="KW-1133">Transmembrane helix</keyword>